<sequence>MGPRYTLVLVKAPRSKKIAELQYLVLPKLDPPKAERAKEETMGPCSALWFTPKLRRQCDYEENNSIKIKKKEARP</sequence>
<gene>
    <name evidence="1" type="ORF">A2826_00410</name>
</gene>
<reference evidence="1 2" key="1">
    <citation type="journal article" date="2016" name="Nat. Commun.">
        <title>Thousands of microbial genomes shed light on interconnected biogeochemical processes in an aquifer system.</title>
        <authorList>
            <person name="Anantharaman K."/>
            <person name="Brown C.T."/>
            <person name="Hug L.A."/>
            <person name="Sharon I."/>
            <person name="Castelle C.J."/>
            <person name="Probst A.J."/>
            <person name="Thomas B.C."/>
            <person name="Singh A."/>
            <person name="Wilkins M.J."/>
            <person name="Karaoz U."/>
            <person name="Brodie E.L."/>
            <person name="Williams K.H."/>
            <person name="Hubbard S.S."/>
            <person name="Banfield J.F."/>
        </authorList>
    </citation>
    <scope>NUCLEOTIDE SEQUENCE [LARGE SCALE GENOMIC DNA]</scope>
</reference>
<name>A0A1F5NT00_9BACT</name>
<organism evidence="1 2">
    <name type="scientific">Candidatus Doudnabacteria bacterium RIFCSPHIGHO2_01_FULL_43_23</name>
    <dbReference type="NCBI Taxonomy" id="1817822"/>
    <lineage>
        <taxon>Bacteria</taxon>
        <taxon>Candidatus Doudnaibacteriota</taxon>
    </lineage>
</organism>
<protein>
    <submittedName>
        <fullName evidence="1">Uncharacterized protein</fullName>
    </submittedName>
</protein>
<comment type="caution">
    <text evidence="1">The sequence shown here is derived from an EMBL/GenBank/DDBJ whole genome shotgun (WGS) entry which is preliminary data.</text>
</comment>
<dbReference type="AlphaFoldDB" id="A0A1F5NT00"/>
<evidence type="ECO:0000313" key="1">
    <source>
        <dbReference type="EMBL" id="OGE80662.1"/>
    </source>
</evidence>
<proteinExistence type="predicted"/>
<dbReference type="Proteomes" id="UP000177912">
    <property type="component" value="Unassembled WGS sequence"/>
</dbReference>
<evidence type="ECO:0000313" key="2">
    <source>
        <dbReference type="Proteomes" id="UP000177912"/>
    </source>
</evidence>
<dbReference type="EMBL" id="MFEI01000021">
    <property type="protein sequence ID" value="OGE80662.1"/>
    <property type="molecule type" value="Genomic_DNA"/>
</dbReference>
<accession>A0A1F5NT00</accession>